<evidence type="ECO:0000256" key="1">
    <source>
        <dbReference type="SAM" id="MobiDB-lite"/>
    </source>
</evidence>
<dbReference type="GO" id="GO:0005847">
    <property type="term" value="C:mRNA cleavage and polyadenylation specificity factor complex"/>
    <property type="evidence" value="ECO:0007669"/>
    <property type="project" value="TreeGrafter"/>
</dbReference>
<dbReference type="PANTHER" id="PTHR13484:SF0">
    <property type="entry name" value="PRE-MRNA 3'-END-PROCESSING FACTOR FIP1"/>
    <property type="match status" value="1"/>
</dbReference>
<dbReference type="EMBL" id="AZIM01010858">
    <property type="protein sequence ID" value="ETE56935.1"/>
    <property type="molecule type" value="Genomic_DNA"/>
</dbReference>
<feature type="non-terminal residue" evidence="2">
    <location>
        <position position="354"/>
    </location>
</feature>
<dbReference type="AlphaFoldDB" id="V8N477"/>
<feature type="region of interest" description="Disordered" evidence="1">
    <location>
        <begin position="1"/>
        <end position="158"/>
    </location>
</feature>
<organism evidence="2 3">
    <name type="scientific">Ophiophagus hannah</name>
    <name type="common">King cobra</name>
    <name type="synonym">Naja hannah</name>
    <dbReference type="NCBI Taxonomy" id="8665"/>
    <lineage>
        <taxon>Eukaryota</taxon>
        <taxon>Metazoa</taxon>
        <taxon>Chordata</taxon>
        <taxon>Craniata</taxon>
        <taxon>Vertebrata</taxon>
        <taxon>Euteleostomi</taxon>
        <taxon>Lepidosauria</taxon>
        <taxon>Squamata</taxon>
        <taxon>Bifurcata</taxon>
        <taxon>Unidentata</taxon>
        <taxon>Episquamata</taxon>
        <taxon>Toxicofera</taxon>
        <taxon>Serpentes</taxon>
        <taxon>Colubroidea</taxon>
        <taxon>Elapidae</taxon>
        <taxon>Elapinae</taxon>
        <taxon>Ophiophagus</taxon>
    </lineage>
</organism>
<keyword evidence="3" id="KW-1185">Reference proteome</keyword>
<comment type="caution">
    <text evidence="2">The sequence shown here is derived from an EMBL/GenBank/DDBJ whole genome shotgun (WGS) entry which is preliminary data.</text>
</comment>
<dbReference type="PANTHER" id="PTHR13484">
    <property type="entry name" value="FIP1-LIKE 1 PROTEIN"/>
    <property type="match status" value="1"/>
</dbReference>
<name>V8N477_OPHHA</name>
<evidence type="ECO:0000313" key="3">
    <source>
        <dbReference type="Proteomes" id="UP000018936"/>
    </source>
</evidence>
<protein>
    <submittedName>
        <fullName evidence="2">Caldesmon</fullName>
    </submittedName>
</protein>
<gene>
    <name evidence="2" type="primary">CALD1</name>
    <name evidence="2" type="ORF">L345_17353</name>
</gene>
<dbReference type="InterPro" id="IPR051187">
    <property type="entry name" value="Pre-mRNA_3'-end_processing_reg"/>
</dbReference>
<reference evidence="2 3" key="1">
    <citation type="journal article" date="2013" name="Proc. Natl. Acad. Sci. U.S.A.">
        <title>The king cobra genome reveals dynamic gene evolution and adaptation in the snake venom system.</title>
        <authorList>
            <person name="Vonk F.J."/>
            <person name="Casewell N.R."/>
            <person name="Henkel C.V."/>
            <person name="Heimberg A.M."/>
            <person name="Jansen H.J."/>
            <person name="McCleary R.J."/>
            <person name="Kerkkamp H.M."/>
            <person name="Vos R.A."/>
            <person name="Guerreiro I."/>
            <person name="Calvete J.J."/>
            <person name="Wuster W."/>
            <person name="Woods A.E."/>
            <person name="Logan J.M."/>
            <person name="Harrison R.A."/>
            <person name="Castoe T.A."/>
            <person name="de Koning A.P."/>
            <person name="Pollock D.D."/>
            <person name="Yandell M."/>
            <person name="Calderon D."/>
            <person name="Renjifo C."/>
            <person name="Currier R.B."/>
            <person name="Salgado D."/>
            <person name="Pla D."/>
            <person name="Sanz L."/>
            <person name="Hyder A.S."/>
            <person name="Ribeiro J.M."/>
            <person name="Arntzen J.W."/>
            <person name="van den Thillart G.E."/>
            <person name="Boetzer M."/>
            <person name="Pirovano W."/>
            <person name="Dirks R.P."/>
            <person name="Spaink H.P."/>
            <person name="Duboule D."/>
            <person name="McGlinn E."/>
            <person name="Kini R.M."/>
            <person name="Richardson M.K."/>
        </authorList>
    </citation>
    <scope>NUCLEOTIDE SEQUENCE</scope>
    <source>
        <tissue evidence="2">Blood</tissue>
    </source>
</reference>
<sequence length="354" mass="40849">REEGEREKERKREKGGGRERKRGEREKEGEGGKEREREMGGGERKMGRERERWGREGEREKEREGGKEREKEEERDRGREKERKRERWREGGREREGERGEREKERERERDGGERDKRGEREKEEQEREREKQRKERKKEGGEREKEREEGERKRERENTITFPSCELHIKGNALPDDILPAGYRLGKYMSSGGVLNSFCMRRRATHAAWQGKRPVVPRAASVSKQIFPWRKLGGGGVGGIFVSDSPPFILDEYGKGLKGLGASKSVCGKNRVAAVGQRMGIAWGLFLGALLKLWVPPKINLEPHFKSFPFQVHRCDSFQLAALQQLPPENGRSEGEAQDCPTLILFGVSGESK</sequence>
<feature type="non-terminal residue" evidence="2">
    <location>
        <position position="1"/>
    </location>
</feature>
<evidence type="ECO:0000313" key="2">
    <source>
        <dbReference type="EMBL" id="ETE56935.1"/>
    </source>
</evidence>
<dbReference type="Proteomes" id="UP000018936">
    <property type="component" value="Unassembled WGS sequence"/>
</dbReference>
<proteinExistence type="predicted"/>
<accession>V8N477</accession>